<accession>A0A9Q1E6W8</accession>
<dbReference type="GO" id="GO:0005576">
    <property type="term" value="C:extracellular region"/>
    <property type="evidence" value="ECO:0007669"/>
    <property type="project" value="UniProtKB-SubCell"/>
</dbReference>
<dbReference type="GO" id="GO:0005886">
    <property type="term" value="C:plasma membrane"/>
    <property type="evidence" value="ECO:0007669"/>
    <property type="project" value="InterPro"/>
</dbReference>
<dbReference type="AlphaFoldDB" id="A0A9Q1E6W8"/>
<dbReference type="Pfam" id="PF19188">
    <property type="entry name" value="AGRB_N"/>
    <property type="match status" value="1"/>
</dbReference>
<protein>
    <recommendedName>
        <fullName evidence="6">Adhesion G protein-coupled receptor B N-terminal domain-containing protein</fullName>
    </recommendedName>
</protein>
<evidence type="ECO:0000256" key="2">
    <source>
        <dbReference type="ARBA" id="ARBA00022525"/>
    </source>
</evidence>
<feature type="region of interest" description="Disordered" evidence="5">
    <location>
        <begin position="1"/>
        <end position="33"/>
    </location>
</feature>
<reference evidence="7" key="1">
    <citation type="journal article" date="2023" name="Science">
        <title>Genome structures resolve the early diversification of teleost fishes.</title>
        <authorList>
            <person name="Parey E."/>
            <person name="Louis A."/>
            <person name="Montfort J."/>
            <person name="Bouchez O."/>
            <person name="Roques C."/>
            <person name="Iampietro C."/>
            <person name="Lluch J."/>
            <person name="Castinel A."/>
            <person name="Donnadieu C."/>
            <person name="Desvignes T."/>
            <person name="Floi Bucao C."/>
            <person name="Jouanno E."/>
            <person name="Wen M."/>
            <person name="Mejri S."/>
            <person name="Dirks R."/>
            <person name="Jansen H."/>
            <person name="Henkel C."/>
            <person name="Chen W.J."/>
            <person name="Zahm M."/>
            <person name="Cabau C."/>
            <person name="Klopp C."/>
            <person name="Thompson A.W."/>
            <person name="Robinson-Rechavi M."/>
            <person name="Braasch I."/>
            <person name="Lecointre G."/>
            <person name="Bobe J."/>
            <person name="Postlethwait J.H."/>
            <person name="Berthelot C."/>
            <person name="Roest Crollius H."/>
            <person name="Guiguen Y."/>
        </authorList>
    </citation>
    <scope>NUCLEOTIDE SEQUENCE</scope>
    <source>
        <strain evidence="7">WJC10195</strain>
    </source>
</reference>
<keyword evidence="8" id="KW-1185">Reference proteome</keyword>
<name>A0A9Q1E6W8_SYNKA</name>
<evidence type="ECO:0000313" key="8">
    <source>
        <dbReference type="Proteomes" id="UP001152622"/>
    </source>
</evidence>
<evidence type="ECO:0000256" key="4">
    <source>
        <dbReference type="ARBA" id="ARBA00023157"/>
    </source>
</evidence>
<evidence type="ECO:0000256" key="5">
    <source>
        <dbReference type="SAM" id="MobiDB-lite"/>
    </source>
</evidence>
<feature type="compositionally biased region" description="Pro residues" evidence="5">
    <location>
        <begin position="11"/>
        <end position="28"/>
    </location>
</feature>
<evidence type="ECO:0000256" key="3">
    <source>
        <dbReference type="ARBA" id="ARBA00022729"/>
    </source>
</evidence>
<dbReference type="GO" id="GO:0004930">
    <property type="term" value="F:G protein-coupled receptor activity"/>
    <property type="evidence" value="ECO:0007669"/>
    <property type="project" value="InterPro"/>
</dbReference>
<dbReference type="EMBL" id="JAINUF010000024">
    <property type="protein sequence ID" value="KAJ8333311.1"/>
    <property type="molecule type" value="Genomic_DNA"/>
</dbReference>
<dbReference type="Proteomes" id="UP001152622">
    <property type="component" value="Chromosome 24"/>
</dbReference>
<evidence type="ECO:0000259" key="6">
    <source>
        <dbReference type="Pfam" id="PF19188"/>
    </source>
</evidence>
<comment type="caution">
    <text evidence="7">The sequence shown here is derived from an EMBL/GenBank/DDBJ whole genome shotgun (WGS) entry which is preliminary data.</text>
</comment>
<sequence length="224" mass="23742">MAPSPCGTSSPPTPPPAAPGPWRTPTPPNTRCTCASSTTPPTCHAFAPMLLPLDHYLANQSCAVPVPPDPEVVELCRPPGTHAFMQFDKNFVQLCLTATPSATPAPTPAHDPISVEMLAFHLVEVLLINNENSSQFTCGVLCRWFEECLRSGGESEGCGITQTGCICPDAEMFPPFLLTPATPSNDSAHRHAPDVLPGSARQLLCDADTLTARHRSGAPGRPAR</sequence>
<keyword evidence="3" id="KW-0732">Signal</keyword>
<feature type="domain" description="Adhesion G protein-coupled receptor B N-terminal" evidence="6">
    <location>
        <begin position="38"/>
        <end position="171"/>
    </location>
</feature>
<comment type="subcellular location">
    <subcellularLocation>
        <location evidence="1">Secreted</location>
    </subcellularLocation>
</comment>
<proteinExistence type="predicted"/>
<keyword evidence="4" id="KW-1015">Disulfide bond</keyword>
<evidence type="ECO:0000313" key="7">
    <source>
        <dbReference type="EMBL" id="KAJ8333311.1"/>
    </source>
</evidence>
<gene>
    <name evidence="7" type="ORF">SKAU_G00422070</name>
</gene>
<dbReference type="InterPro" id="IPR051867">
    <property type="entry name" value="Angio_Inhib/Adhesion_GPCR"/>
</dbReference>
<evidence type="ECO:0000256" key="1">
    <source>
        <dbReference type="ARBA" id="ARBA00004613"/>
    </source>
</evidence>
<keyword evidence="2" id="KW-0964">Secreted</keyword>
<dbReference type="OrthoDB" id="5989160at2759"/>
<dbReference type="PANTHER" id="PTHR10239">
    <property type="entry name" value="ISTHMIN-2"/>
    <property type="match status" value="1"/>
</dbReference>
<dbReference type="InterPro" id="IPR043838">
    <property type="entry name" value="AGRB_N"/>
</dbReference>
<feature type="compositionally biased region" description="Low complexity" evidence="5">
    <location>
        <begin position="1"/>
        <end position="10"/>
    </location>
</feature>
<organism evidence="7 8">
    <name type="scientific">Synaphobranchus kaupii</name>
    <name type="common">Kaup's arrowtooth eel</name>
    <dbReference type="NCBI Taxonomy" id="118154"/>
    <lineage>
        <taxon>Eukaryota</taxon>
        <taxon>Metazoa</taxon>
        <taxon>Chordata</taxon>
        <taxon>Craniata</taxon>
        <taxon>Vertebrata</taxon>
        <taxon>Euteleostomi</taxon>
        <taxon>Actinopterygii</taxon>
        <taxon>Neopterygii</taxon>
        <taxon>Teleostei</taxon>
        <taxon>Anguilliformes</taxon>
        <taxon>Synaphobranchidae</taxon>
        <taxon>Synaphobranchus</taxon>
    </lineage>
</organism>
<dbReference type="PANTHER" id="PTHR10239:SF32">
    <property type="entry name" value="ADHESION G PROTEIN-COUPLED RECEPTOR B2"/>
    <property type="match status" value="1"/>
</dbReference>